<dbReference type="PANTHER" id="PTHR42655:SF1">
    <property type="entry name" value="GLYCOGEN PHOSPHORYLASE"/>
    <property type="match status" value="1"/>
</dbReference>
<accession>X1AMX0</accession>
<dbReference type="InterPro" id="IPR000811">
    <property type="entry name" value="Glyco_trans_35"/>
</dbReference>
<evidence type="ECO:0000256" key="3">
    <source>
        <dbReference type="ARBA" id="ARBA00022533"/>
    </source>
</evidence>
<evidence type="ECO:0000313" key="5">
    <source>
        <dbReference type="EMBL" id="GAG84055.1"/>
    </source>
</evidence>
<dbReference type="InterPro" id="IPR024517">
    <property type="entry name" value="Glycogen_phosphorylase_DUF3417"/>
</dbReference>
<feature type="non-terminal residue" evidence="5">
    <location>
        <position position="1"/>
    </location>
</feature>
<dbReference type="Pfam" id="PF00343">
    <property type="entry name" value="Phosphorylase"/>
    <property type="match status" value="1"/>
</dbReference>
<comment type="catalytic activity">
    <reaction evidence="1">
        <text>[(1-&gt;4)-alpha-D-glucosyl](n) + phosphate = [(1-&gt;4)-alpha-D-glucosyl](n-1) + alpha-D-glucose 1-phosphate</text>
        <dbReference type="Rhea" id="RHEA:41732"/>
        <dbReference type="Rhea" id="RHEA-COMP:9584"/>
        <dbReference type="Rhea" id="RHEA-COMP:9586"/>
        <dbReference type="ChEBI" id="CHEBI:15444"/>
        <dbReference type="ChEBI" id="CHEBI:43474"/>
        <dbReference type="ChEBI" id="CHEBI:58601"/>
        <dbReference type="EC" id="2.4.1.1"/>
    </reaction>
</comment>
<name>X1AMX0_9ZZZZ</name>
<protein>
    <recommendedName>
        <fullName evidence="4">DUF3417 domain-containing protein</fullName>
    </recommendedName>
</protein>
<dbReference type="GO" id="GO:0005975">
    <property type="term" value="P:carbohydrate metabolic process"/>
    <property type="evidence" value="ECO:0007669"/>
    <property type="project" value="InterPro"/>
</dbReference>
<gene>
    <name evidence="5" type="ORF">S01H4_28297</name>
</gene>
<organism evidence="5">
    <name type="scientific">marine sediment metagenome</name>
    <dbReference type="NCBI Taxonomy" id="412755"/>
    <lineage>
        <taxon>unclassified sequences</taxon>
        <taxon>metagenomes</taxon>
        <taxon>ecological metagenomes</taxon>
    </lineage>
</organism>
<dbReference type="Gene3D" id="3.40.50.2000">
    <property type="entry name" value="Glycogen Phosphorylase B"/>
    <property type="match status" value="1"/>
</dbReference>
<comment type="caution">
    <text evidence="5">The sequence shown here is derived from an EMBL/GenBank/DDBJ whole genome shotgun (WGS) entry which is preliminary data.</text>
</comment>
<dbReference type="NCBIfam" id="TIGR02094">
    <property type="entry name" value="more_P_ylases"/>
    <property type="match status" value="1"/>
</dbReference>
<dbReference type="AlphaFoldDB" id="X1AMX0"/>
<feature type="non-terminal residue" evidence="5">
    <location>
        <position position="192"/>
    </location>
</feature>
<proteinExistence type="inferred from homology"/>
<dbReference type="Pfam" id="PF11897">
    <property type="entry name" value="DUF3417"/>
    <property type="match status" value="1"/>
</dbReference>
<dbReference type="InterPro" id="IPR011834">
    <property type="entry name" value="Agluc_phsphrylas"/>
</dbReference>
<dbReference type="InterPro" id="IPR052182">
    <property type="entry name" value="Glycogen/Maltodextrin_Phosph"/>
</dbReference>
<dbReference type="GO" id="GO:0030170">
    <property type="term" value="F:pyridoxal phosphate binding"/>
    <property type="evidence" value="ECO:0007669"/>
    <property type="project" value="InterPro"/>
</dbReference>
<dbReference type="EMBL" id="BART01014034">
    <property type="protein sequence ID" value="GAG84055.1"/>
    <property type="molecule type" value="Genomic_DNA"/>
</dbReference>
<sequence length="192" mass="21511">EQLEALAENQGFVCELQRAVEKLKAYLDGPTWFEKVSSKGTRPIIAYFSAEFGVHECLPFYAGGLGILAGDHLKSASDLGIPLVGVGLLYQKGYFRQYLNIDGWQQEVYTENDFYNMPIELVRKKSGRPLTISVEYPGRCVTAQVWCVSIGRVKLYLLDTNVSANSSADRMITVSLYGGDRELRIRQEIMLG</sequence>
<keyword evidence="3" id="KW-0021">Allosteric enzyme</keyword>
<evidence type="ECO:0000256" key="1">
    <source>
        <dbReference type="ARBA" id="ARBA00001275"/>
    </source>
</evidence>
<reference evidence="5" key="1">
    <citation type="journal article" date="2014" name="Front. Microbiol.">
        <title>High frequency of phylogenetically diverse reductive dehalogenase-homologous genes in deep subseafloor sedimentary metagenomes.</title>
        <authorList>
            <person name="Kawai M."/>
            <person name="Futagami T."/>
            <person name="Toyoda A."/>
            <person name="Takaki Y."/>
            <person name="Nishi S."/>
            <person name="Hori S."/>
            <person name="Arai W."/>
            <person name="Tsubouchi T."/>
            <person name="Morono Y."/>
            <person name="Uchiyama I."/>
            <person name="Ito T."/>
            <person name="Fujiyama A."/>
            <person name="Inagaki F."/>
            <person name="Takami H."/>
        </authorList>
    </citation>
    <scope>NUCLEOTIDE SEQUENCE</scope>
    <source>
        <strain evidence="5">Expedition CK06-06</strain>
    </source>
</reference>
<dbReference type="SUPFAM" id="SSF53756">
    <property type="entry name" value="UDP-Glycosyltransferase/glycogen phosphorylase"/>
    <property type="match status" value="1"/>
</dbReference>
<dbReference type="GO" id="GO:0008184">
    <property type="term" value="F:glycogen phosphorylase activity"/>
    <property type="evidence" value="ECO:0007669"/>
    <property type="project" value="InterPro"/>
</dbReference>
<comment type="similarity">
    <text evidence="2">Belongs to the glycogen phosphorylase family.</text>
</comment>
<dbReference type="PANTHER" id="PTHR42655">
    <property type="entry name" value="GLYCOGEN PHOSPHORYLASE"/>
    <property type="match status" value="1"/>
</dbReference>
<evidence type="ECO:0000256" key="2">
    <source>
        <dbReference type="ARBA" id="ARBA00006047"/>
    </source>
</evidence>
<evidence type="ECO:0000259" key="4">
    <source>
        <dbReference type="Pfam" id="PF11897"/>
    </source>
</evidence>
<feature type="domain" description="DUF3417" evidence="4">
    <location>
        <begin position="1"/>
        <end position="58"/>
    </location>
</feature>